<dbReference type="AlphaFoldDB" id="A0A9P1GK17"/>
<dbReference type="Proteomes" id="UP001152797">
    <property type="component" value="Unassembled WGS sequence"/>
</dbReference>
<dbReference type="EMBL" id="CAMXCT030005713">
    <property type="protein sequence ID" value="CAL4800419.1"/>
    <property type="molecule type" value="Genomic_DNA"/>
</dbReference>
<dbReference type="EMBL" id="CAMXCT020005713">
    <property type="protein sequence ID" value="CAL1166482.1"/>
    <property type="molecule type" value="Genomic_DNA"/>
</dbReference>
<evidence type="ECO:0000313" key="1">
    <source>
        <dbReference type="EMBL" id="CAI4013107.1"/>
    </source>
</evidence>
<dbReference type="OrthoDB" id="413527at2759"/>
<organism evidence="1">
    <name type="scientific">Cladocopium goreaui</name>
    <dbReference type="NCBI Taxonomy" id="2562237"/>
    <lineage>
        <taxon>Eukaryota</taxon>
        <taxon>Sar</taxon>
        <taxon>Alveolata</taxon>
        <taxon>Dinophyceae</taxon>
        <taxon>Suessiales</taxon>
        <taxon>Symbiodiniaceae</taxon>
        <taxon>Cladocopium</taxon>
    </lineage>
</organism>
<reference evidence="1" key="1">
    <citation type="submission" date="2022-10" db="EMBL/GenBank/DDBJ databases">
        <authorList>
            <person name="Chen Y."/>
            <person name="Dougan E. K."/>
            <person name="Chan C."/>
            <person name="Rhodes N."/>
            <person name="Thang M."/>
        </authorList>
    </citation>
    <scope>NUCLEOTIDE SEQUENCE</scope>
</reference>
<comment type="caution">
    <text evidence="1">The sequence shown here is derived from an EMBL/GenBank/DDBJ whole genome shotgun (WGS) entry which is preliminary data.</text>
</comment>
<reference evidence="2 3" key="2">
    <citation type="submission" date="2024-05" db="EMBL/GenBank/DDBJ databases">
        <authorList>
            <person name="Chen Y."/>
            <person name="Shah S."/>
            <person name="Dougan E. K."/>
            <person name="Thang M."/>
            <person name="Chan C."/>
        </authorList>
    </citation>
    <scope>NUCLEOTIDE SEQUENCE [LARGE SCALE GENOMIC DNA]</scope>
</reference>
<gene>
    <name evidence="1" type="ORF">C1SCF055_LOCUS38106</name>
</gene>
<dbReference type="EMBL" id="CAMXCT010005713">
    <property type="protein sequence ID" value="CAI4013107.1"/>
    <property type="molecule type" value="Genomic_DNA"/>
</dbReference>
<protein>
    <submittedName>
        <fullName evidence="2">ATP-grasp domain-containing protein</fullName>
    </submittedName>
</protein>
<name>A0A9P1GK17_9DINO</name>
<evidence type="ECO:0000313" key="3">
    <source>
        <dbReference type="Proteomes" id="UP001152797"/>
    </source>
</evidence>
<proteinExistence type="predicted"/>
<sequence length="654" mass="74428">MYKKARLDAQLAHAQSLADDPQHELRRKAGLELRQFLLDKFCTEGVPGSDVALLSHYITQAGGLGVSDLALNPSSASKNGHRHVQKHAGKIYDDIDLAYIDCPAYIKRNATRTCEKIPIYLPSQAFRDHITDDMVYCHPRKDFEKVIGGLDCYNEHPVVLRAKAEGFKTKVRPLALYWDGVAYTKNDSFTAFYVTDILSNQKFLSFLLRSDEMCQCGCRGWCSLHPLLEGDWPAFLQVFGLRYWSHNTHPCPLCRIDQNQLQELNLNHTTVDSMPFEQYTTSDYLQDLDQSVNVLDVSTIEMRTKIYQKLQYKKKYRGRTLVKDLPEFGLKKFSRLMPTPTLPDVERGVLMSGSPCGLFVFIASSFHMRYLRTAMKFRKKFLEKNQKTYYFKHRSKSKRRLFVTGGSHLKDKKRQIDYLRSRNASEQVPYVIQEVLQDPEHGCYAIFNKGKLTGFEIFDSVASCLVYSPSQKHDEQVMELVAGLGKAMNLTGQLALDLMHTSTGQLVPIECNPRCHSAICTLEGHQNLSAIFTDPDFDPDLDPIVTSRAHVFRYWIMDQIFLMLGFWEPKNCFKLSFRQVLRGGDAILCGDDPMPFLAMYLLQITSLLLLAACIKPASSTLSHPNGSPSPELFEGTPWLKIDFCIGKIVKEGGD</sequence>
<evidence type="ECO:0000313" key="2">
    <source>
        <dbReference type="EMBL" id="CAL4800419.1"/>
    </source>
</evidence>
<accession>A0A9P1GK17</accession>
<keyword evidence="3" id="KW-1185">Reference proteome</keyword>
<dbReference type="SUPFAM" id="SSF56059">
    <property type="entry name" value="Glutathione synthetase ATP-binding domain-like"/>
    <property type="match status" value="1"/>
</dbReference>